<dbReference type="PANTHER" id="PTHR39966">
    <property type="entry name" value="BLL2471 PROTEIN-RELATED"/>
    <property type="match status" value="1"/>
</dbReference>
<gene>
    <name evidence="2" type="ORF">HJ583_000175</name>
</gene>
<protein>
    <submittedName>
        <fullName evidence="2">Hemerythrin domain-containing protein</fullName>
    </submittedName>
</protein>
<name>A0ABX2IAT9_9RHOO</name>
<organism evidence="2 3">
    <name type="scientific">Uliginosibacterium aquaticum</name>
    <dbReference type="NCBI Taxonomy" id="2731212"/>
    <lineage>
        <taxon>Bacteria</taxon>
        <taxon>Pseudomonadati</taxon>
        <taxon>Pseudomonadota</taxon>
        <taxon>Betaproteobacteria</taxon>
        <taxon>Rhodocyclales</taxon>
        <taxon>Zoogloeaceae</taxon>
        <taxon>Uliginosibacterium</taxon>
    </lineage>
</organism>
<dbReference type="Pfam" id="PF01814">
    <property type="entry name" value="Hemerythrin"/>
    <property type="match status" value="1"/>
</dbReference>
<evidence type="ECO:0000313" key="3">
    <source>
        <dbReference type="Proteomes" id="UP000778523"/>
    </source>
</evidence>
<dbReference type="EMBL" id="JABCSC020000001">
    <property type="protein sequence ID" value="NSL53429.1"/>
    <property type="molecule type" value="Genomic_DNA"/>
</dbReference>
<dbReference type="Proteomes" id="UP000778523">
    <property type="component" value="Unassembled WGS sequence"/>
</dbReference>
<feature type="domain" description="Hemerythrin-like" evidence="1">
    <location>
        <begin position="7"/>
        <end position="128"/>
    </location>
</feature>
<proteinExistence type="predicted"/>
<evidence type="ECO:0000313" key="2">
    <source>
        <dbReference type="EMBL" id="NSL53429.1"/>
    </source>
</evidence>
<dbReference type="InterPro" id="IPR012312">
    <property type="entry name" value="Hemerythrin-like"/>
</dbReference>
<dbReference type="RefSeq" id="WP_170019457.1">
    <property type="nucleotide sequence ID" value="NZ_JABCSC020000001.1"/>
</dbReference>
<sequence length="149" mass="16424">MSSPDFVTYLTTDHRHCDEQLGALRRSAIGGDWQAASAAFEALRHDILAHFAAEEEVLFPAFEASSGMTCGPTAVMRMEHEEARELLLDLAEAIAAQETDGVRGYGEALLILLQQHNMKEENILYPMAQQGLGPRVGELSAQIVLRRET</sequence>
<accession>A0ABX2IAT9</accession>
<dbReference type="PANTHER" id="PTHR39966:SF3">
    <property type="entry name" value="DUF438 DOMAIN-CONTAINING PROTEIN"/>
    <property type="match status" value="1"/>
</dbReference>
<keyword evidence="3" id="KW-1185">Reference proteome</keyword>
<evidence type="ECO:0000259" key="1">
    <source>
        <dbReference type="Pfam" id="PF01814"/>
    </source>
</evidence>
<comment type="caution">
    <text evidence="2">The sequence shown here is derived from an EMBL/GenBank/DDBJ whole genome shotgun (WGS) entry which is preliminary data.</text>
</comment>
<reference evidence="2 3" key="1">
    <citation type="submission" date="2020-06" db="EMBL/GenBank/DDBJ databases">
        <title>Draft genome of Uliginosibacterium sp. IMCC34675.</title>
        <authorList>
            <person name="Song J."/>
        </authorList>
    </citation>
    <scope>NUCLEOTIDE SEQUENCE [LARGE SCALE GENOMIC DNA]</scope>
    <source>
        <strain evidence="2 3">IMCC34675</strain>
    </source>
</reference>
<dbReference type="Gene3D" id="1.20.120.520">
    <property type="entry name" value="nmb1532 protein domain like"/>
    <property type="match status" value="1"/>
</dbReference>